<evidence type="ECO:0000313" key="5">
    <source>
        <dbReference type="Proteomes" id="UP000309138"/>
    </source>
</evidence>
<keyword evidence="5" id="KW-1185">Reference proteome</keyword>
<dbReference type="AlphaFoldDB" id="A0A4U1KZL6"/>
<dbReference type="Gene3D" id="3.20.20.140">
    <property type="entry name" value="Metal-dependent hydrolases"/>
    <property type="match status" value="1"/>
</dbReference>
<accession>A0A4U1KZL6</accession>
<dbReference type="InterPro" id="IPR032466">
    <property type="entry name" value="Metal_Hydrolase"/>
</dbReference>
<keyword evidence="2" id="KW-0732">Signal</keyword>
<dbReference type="InterPro" id="IPR032465">
    <property type="entry name" value="ACMSD"/>
</dbReference>
<feature type="chain" id="PRO_5020923478" evidence="2">
    <location>
        <begin position="28"/>
        <end position="359"/>
    </location>
</feature>
<dbReference type="PANTHER" id="PTHR21240:SF28">
    <property type="entry name" value="ISO-OROTATE DECARBOXYLASE (EUROFUNG)"/>
    <property type="match status" value="1"/>
</dbReference>
<name>A0A4U1KZL6_9SPHN</name>
<dbReference type="OrthoDB" id="149172at2"/>
<dbReference type="GO" id="GO:0016831">
    <property type="term" value="F:carboxy-lyase activity"/>
    <property type="evidence" value="ECO:0007669"/>
    <property type="project" value="InterPro"/>
</dbReference>
<dbReference type="RefSeq" id="WP_136941823.1">
    <property type="nucleotide sequence ID" value="NZ_SWKR01000002.1"/>
</dbReference>
<protein>
    <submittedName>
        <fullName evidence="4">Amidohydrolase</fullName>
    </submittedName>
</protein>
<gene>
    <name evidence="4" type="ORF">FBR43_03175</name>
</gene>
<keyword evidence="4" id="KW-0378">Hydrolase</keyword>
<dbReference type="Pfam" id="PF04909">
    <property type="entry name" value="Amidohydro_2"/>
    <property type="match status" value="1"/>
</dbReference>
<sequence>MTELSRRTLLRAAGTLSAAAAAAPVLARQTPAVAPVIDVHTHMFTKGWVDTLRANPDKDTRLVKGSRFEEVDYRGQRIVRMSPEMTDFDLRIRNMDAAGVDMALISLTTPSVFIGDERISVKLANAVNDDFADAQTQHPRRLRWFSALPWQYPDAAIREMRRTRAKGAIGIGTTTNIAGKALTDPLFAPIWREIEATGTPVFIHPTTPYVDVSAMGMGEHGLANTVGFTADTSLCFMRMILDGFLDRYPKLELIACHGGGTMPYLAARFDQMWQKGSSNRKIANPPSSYFKRLWFDSIVYDQATLAFLVEQVGVDRVLYGSDYPFLIGDMKGVLDRVDRLPAEQARAVRSGNAQRLFKL</sequence>
<comment type="caution">
    <text evidence="4">The sequence shown here is derived from an EMBL/GenBank/DDBJ whole genome shotgun (WGS) entry which is preliminary data.</text>
</comment>
<dbReference type="GO" id="GO:0019748">
    <property type="term" value="P:secondary metabolic process"/>
    <property type="evidence" value="ECO:0007669"/>
    <property type="project" value="TreeGrafter"/>
</dbReference>
<dbReference type="InterPro" id="IPR006680">
    <property type="entry name" value="Amidohydro-rel"/>
</dbReference>
<keyword evidence="1" id="KW-0456">Lyase</keyword>
<feature type="domain" description="Amidohydrolase-related" evidence="3">
    <location>
        <begin position="37"/>
        <end position="359"/>
    </location>
</feature>
<dbReference type="EMBL" id="SWKR01000002">
    <property type="protein sequence ID" value="TKD49881.1"/>
    <property type="molecule type" value="Genomic_DNA"/>
</dbReference>
<dbReference type="SUPFAM" id="SSF51556">
    <property type="entry name" value="Metallo-dependent hydrolases"/>
    <property type="match status" value="1"/>
</dbReference>
<dbReference type="GO" id="GO:0005737">
    <property type="term" value="C:cytoplasm"/>
    <property type="evidence" value="ECO:0007669"/>
    <property type="project" value="TreeGrafter"/>
</dbReference>
<dbReference type="PROSITE" id="PS51318">
    <property type="entry name" value="TAT"/>
    <property type="match status" value="1"/>
</dbReference>
<evidence type="ECO:0000259" key="3">
    <source>
        <dbReference type="Pfam" id="PF04909"/>
    </source>
</evidence>
<organism evidence="4 5">
    <name type="scientific">Sphingomonas baiyangensis</name>
    <dbReference type="NCBI Taxonomy" id="2572576"/>
    <lineage>
        <taxon>Bacteria</taxon>
        <taxon>Pseudomonadati</taxon>
        <taxon>Pseudomonadota</taxon>
        <taxon>Alphaproteobacteria</taxon>
        <taxon>Sphingomonadales</taxon>
        <taxon>Sphingomonadaceae</taxon>
        <taxon>Sphingomonas</taxon>
    </lineage>
</organism>
<evidence type="ECO:0000256" key="1">
    <source>
        <dbReference type="ARBA" id="ARBA00023239"/>
    </source>
</evidence>
<dbReference type="PANTHER" id="PTHR21240">
    <property type="entry name" value="2-AMINO-3-CARBOXYLMUCONATE-6-SEMIALDEHYDE DECARBOXYLASE"/>
    <property type="match status" value="1"/>
</dbReference>
<dbReference type="Proteomes" id="UP000309138">
    <property type="component" value="Unassembled WGS sequence"/>
</dbReference>
<feature type="signal peptide" evidence="2">
    <location>
        <begin position="1"/>
        <end position="27"/>
    </location>
</feature>
<dbReference type="InterPro" id="IPR006311">
    <property type="entry name" value="TAT_signal"/>
</dbReference>
<evidence type="ECO:0000256" key="2">
    <source>
        <dbReference type="SAM" id="SignalP"/>
    </source>
</evidence>
<evidence type="ECO:0000313" key="4">
    <source>
        <dbReference type="EMBL" id="TKD49881.1"/>
    </source>
</evidence>
<dbReference type="GO" id="GO:0016787">
    <property type="term" value="F:hydrolase activity"/>
    <property type="evidence" value="ECO:0007669"/>
    <property type="project" value="UniProtKB-KW"/>
</dbReference>
<reference evidence="4 5" key="1">
    <citation type="submission" date="2019-04" db="EMBL/GenBank/DDBJ databases">
        <authorList>
            <person name="Yang Y."/>
            <person name="Wei D."/>
        </authorList>
    </citation>
    <scope>NUCLEOTIDE SEQUENCE [LARGE SCALE GENOMIC DNA]</scope>
    <source>
        <strain evidence="4 5">L-1-4w-11</strain>
    </source>
</reference>
<proteinExistence type="predicted"/>